<name>A0AA36MF41_CYLNA</name>
<comment type="caution">
    <text evidence="2">The sequence shown here is derived from an EMBL/GenBank/DDBJ whole genome shotgun (WGS) entry which is preliminary data.</text>
</comment>
<keyword evidence="3" id="KW-1185">Reference proteome</keyword>
<dbReference type="InterPro" id="IPR036291">
    <property type="entry name" value="NAD(P)-bd_dom_sf"/>
</dbReference>
<accession>A0AA36MF41</accession>
<dbReference type="EMBL" id="CATQJL010000316">
    <property type="protein sequence ID" value="CAJ0608015.1"/>
    <property type="molecule type" value="Genomic_DNA"/>
</dbReference>
<gene>
    <name evidence="2" type="ORF">CYNAS_LOCUS19998</name>
</gene>
<reference evidence="2" key="1">
    <citation type="submission" date="2023-07" db="EMBL/GenBank/DDBJ databases">
        <authorList>
            <consortium name="CYATHOMIX"/>
        </authorList>
    </citation>
    <scope>NUCLEOTIDE SEQUENCE</scope>
    <source>
        <strain evidence="2">N/A</strain>
    </source>
</reference>
<dbReference type="AlphaFoldDB" id="A0AA36MF41"/>
<dbReference type="PROSITE" id="PS00061">
    <property type="entry name" value="ADH_SHORT"/>
    <property type="match status" value="1"/>
</dbReference>
<dbReference type="PANTHER" id="PTHR44115">
    <property type="entry name" value="PROTEIN CBG09704"/>
    <property type="match status" value="1"/>
</dbReference>
<dbReference type="Pfam" id="PF13561">
    <property type="entry name" value="adh_short_C2"/>
    <property type="match status" value="1"/>
</dbReference>
<keyword evidence="1" id="KW-0560">Oxidoreductase</keyword>
<proteinExistence type="predicted"/>
<dbReference type="InterPro" id="IPR020904">
    <property type="entry name" value="Sc_DH/Rdtase_CS"/>
</dbReference>
<dbReference type="InterPro" id="IPR002347">
    <property type="entry name" value="SDR_fam"/>
</dbReference>
<organism evidence="2 3">
    <name type="scientific">Cylicocyclus nassatus</name>
    <name type="common">Nematode worm</name>
    <dbReference type="NCBI Taxonomy" id="53992"/>
    <lineage>
        <taxon>Eukaryota</taxon>
        <taxon>Metazoa</taxon>
        <taxon>Ecdysozoa</taxon>
        <taxon>Nematoda</taxon>
        <taxon>Chromadorea</taxon>
        <taxon>Rhabditida</taxon>
        <taxon>Rhabditina</taxon>
        <taxon>Rhabditomorpha</taxon>
        <taxon>Strongyloidea</taxon>
        <taxon>Strongylidae</taxon>
        <taxon>Cylicocyclus</taxon>
    </lineage>
</organism>
<sequence>MLLKLSQQSSLWRQAYQAISMARFEGKVAIVTGSSSGIGAGTAKLFAKEGAKVTITGRKSQGLEATKRSIIDAGGKEDNLNVVIADVTDAAGRENIVTSTVQKWGKIDILVNNAGGLLRDEHGSGGVDADAEVLKKTMDLNVYSVVQMVQLARPHLVKAKGEIVNVSSIAALPKGAPSCVYYGMAKAALDQLTRGLAVELIAEGVRVNSVNPGVVLTNFIQSSGKSDEDAAEFYKRYEESPDCLPIDEVGKPEDIANVIAFLADRSASRYIVGQTIVADGGSMLVIASNASGAKRRSK</sequence>
<protein>
    <submittedName>
        <fullName evidence="2">Uncharacterized protein</fullName>
    </submittedName>
</protein>
<dbReference type="GO" id="GO:0016491">
    <property type="term" value="F:oxidoreductase activity"/>
    <property type="evidence" value="ECO:0007669"/>
    <property type="project" value="UniProtKB-KW"/>
</dbReference>
<dbReference type="PANTHER" id="PTHR44115:SF4">
    <property type="entry name" value="OXIDOREDUCTASE"/>
    <property type="match status" value="1"/>
</dbReference>
<evidence type="ECO:0000313" key="3">
    <source>
        <dbReference type="Proteomes" id="UP001176961"/>
    </source>
</evidence>
<dbReference type="SUPFAM" id="SSF51735">
    <property type="entry name" value="NAD(P)-binding Rossmann-fold domains"/>
    <property type="match status" value="1"/>
</dbReference>
<dbReference type="FunFam" id="3.40.50.720:FF:000084">
    <property type="entry name" value="Short-chain dehydrogenase reductase"/>
    <property type="match status" value="1"/>
</dbReference>
<evidence type="ECO:0000256" key="1">
    <source>
        <dbReference type="ARBA" id="ARBA00023002"/>
    </source>
</evidence>
<dbReference type="PRINTS" id="PR00080">
    <property type="entry name" value="SDRFAMILY"/>
</dbReference>
<evidence type="ECO:0000313" key="2">
    <source>
        <dbReference type="EMBL" id="CAJ0608015.1"/>
    </source>
</evidence>
<dbReference type="Gene3D" id="3.40.50.720">
    <property type="entry name" value="NAD(P)-binding Rossmann-like Domain"/>
    <property type="match status" value="1"/>
</dbReference>
<dbReference type="Proteomes" id="UP001176961">
    <property type="component" value="Unassembled WGS sequence"/>
</dbReference>
<dbReference type="PRINTS" id="PR00081">
    <property type="entry name" value="GDHRDH"/>
</dbReference>